<evidence type="ECO:0000256" key="1">
    <source>
        <dbReference type="SAM" id="SignalP"/>
    </source>
</evidence>
<proteinExistence type="predicted"/>
<name>A0A366WPQ7_9RHOB</name>
<dbReference type="AlphaFoldDB" id="A0A366WPQ7"/>
<gene>
    <name evidence="2" type="ORF">DS909_19975</name>
</gene>
<protein>
    <submittedName>
        <fullName evidence="2">Uncharacterized protein</fullName>
    </submittedName>
</protein>
<comment type="caution">
    <text evidence="2">The sequence shown here is derived from an EMBL/GenBank/DDBJ whole genome shotgun (WGS) entry which is preliminary data.</text>
</comment>
<evidence type="ECO:0000313" key="2">
    <source>
        <dbReference type="EMBL" id="RBW50831.1"/>
    </source>
</evidence>
<feature type="chain" id="PRO_5016696380" evidence="1">
    <location>
        <begin position="21"/>
        <end position="221"/>
    </location>
</feature>
<reference evidence="2 3" key="1">
    <citation type="submission" date="2018-07" db="EMBL/GenBank/DDBJ databases">
        <title>Modular assembly of carbohydrate-degrading microbial communities in the ocean.</title>
        <authorList>
            <person name="Enke T.N."/>
            <person name="Datta M.S."/>
            <person name="Schwartzman J.A."/>
            <person name="Cermak N."/>
            <person name="Schmitz D.A."/>
            <person name="Barrere J."/>
            <person name="Cordero O.X."/>
        </authorList>
    </citation>
    <scope>NUCLEOTIDE SEQUENCE [LARGE SCALE GENOMIC DNA]</scope>
    <source>
        <strain evidence="2 3">C3M10</strain>
    </source>
</reference>
<keyword evidence="1" id="KW-0732">Signal</keyword>
<dbReference type="Proteomes" id="UP000252706">
    <property type="component" value="Unassembled WGS sequence"/>
</dbReference>
<evidence type="ECO:0000313" key="3">
    <source>
        <dbReference type="Proteomes" id="UP000252706"/>
    </source>
</evidence>
<feature type="signal peptide" evidence="1">
    <location>
        <begin position="1"/>
        <end position="20"/>
    </location>
</feature>
<accession>A0A366WPQ7</accession>
<dbReference type="EMBL" id="QOCE01000047">
    <property type="protein sequence ID" value="RBW50831.1"/>
    <property type="molecule type" value="Genomic_DNA"/>
</dbReference>
<organism evidence="2 3">
    <name type="scientific">Phaeobacter gallaeciensis</name>
    <dbReference type="NCBI Taxonomy" id="60890"/>
    <lineage>
        <taxon>Bacteria</taxon>
        <taxon>Pseudomonadati</taxon>
        <taxon>Pseudomonadota</taxon>
        <taxon>Alphaproteobacteria</taxon>
        <taxon>Rhodobacterales</taxon>
        <taxon>Roseobacteraceae</taxon>
        <taxon>Phaeobacter</taxon>
    </lineage>
</organism>
<dbReference type="OrthoDB" id="7857490at2"/>
<sequence length="221" mass="24509">MCRILAFCILFLTAAHSAYAGAWMREQGSGFLAVSATLHQDNNVLDYKSAVYAEWGFSPRLTLGFDLNERPGLSGHALLFSRFPIADLNELGRFAAEVGLGAHHGPQDWHPMYKFTFSYGLGFAKPWGSGWLAVDAAMEHRTGAGDPFYKLDLTAGLSNDRRVNPLLQLETTYIKGAPILWTVTPSVMIKAKKNIRWVVGLENKSAYPKGVGLKISLWRDF</sequence>